<dbReference type="EMBL" id="CM056818">
    <property type="protein sequence ID" value="KAJ8622791.1"/>
    <property type="molecule type" value="Genomic_DNA"/>
</dbReference>
<evidence type="ECO:0000313" key="1">
    <source>
        <dbReference type="EMBL" id="KAJ8622791.1"/>
    </source>
</evidence>
<accession>A0ACC2KPK6</accession>
<reference evidence="1 2" key="1">
    <citation type="journal article" date="2022" name="Hortic Res">
        <title>A haplotype resolved chromosomal level avocado genome allows analysis of novel avocado genes.</title>
        <authorList>
            <person name="Nath O."/>
            <person name="Fletcher S.J."/>
            <person name="Hayward A."/>
            <person name="Shaw L.M."/>
            <person name="Masouleh A.K."/>
            <person name="Furtado A."/>
            <person name="Henry R.J."/>
            <person name="Mitter N."/>
        </authorList>
    </citation>
    <scope>NUCLEOTIDE SEQUENCE [LARGE SCALE GENOMIC DNA]</scope>
    <source>
        <strain evidence="2">cv. Hass</strain>
    </source>
</reference>
<proteinExistence type="predicted"/>
<organism evidence="1 2">
    <name type="scientific">Persea americana</name>
    <name type="common">Avocado</name>
    <dbReference type="NCBI Taxonomy" id="3435"/>
    <lineage>
        <taxon>Eukaryota</taxon>
        <taxon>Viridiplantae</taxon>
        <taxon>Streptophyta</taxon>
        <taxon>Embryophyta</taxon>
        <taxon>Tracheophyta</taxon>
        <taxon>Spermatophyta</taxon>
        <taxon>Magnoliopsida</taxon>
        <taxon>Magnoliidae</taxon>
        <taxon>Laurales</taxon>
        <taxon>Lauraceae</taxon>
        <taxon>Persea</taxon>
    </lineage>
</organism>
<comment type="caution">
    <text evidence="1">The sequence shown here is derived from an EMBL/GenBank/DDBJ whole genome shotgun (WGS) entry which is preliminary data.</text>
</comment>
<name>A0ACC2KPK6_PERAE</name>
<dbReference type="Proteomes" id="UP001234297">
    <property type="component" value="Chromosome 10"/>
</dbReference>
<keyword evidence="2" id="KW-1185">Reference proteome</keyword>
<gene>
    <name evidence="1" type="ORF">MRB53_031320</name>
</gene>
<sequence length="368" mass="41346">MASEAQPQPHFLMIPLMAQGHMIPMIDMARLFANRGVAITIITTPLNASRFKAVIDRASQSGLQIQLVELPFPCLDMGLPEGCENFDLLPSPEVAINFFAATEWFQLPVERFLEELDPLPICIISDLCLPWTSDTGRKFGIPRIVFHGPCCFSILSIYNVINYKPYESATSQSDPFVIPGLPDRVEITKAQLPEHLLDNPRLEKMFDKFLKSQSAAYGAIINSFYELEPEYINRFQKATGLKAWSIGPVSLCNSETLDQVERGNKASINEARCSRWLDSKKPNSVVYTCFGSQNREQVKKAVERLMDERGEGQEIRKRARELGNKARRAMEDGGSSYVNLALFIEDMVDHANEENSDDSEEDKDASGV</sequence>
<evidence type="ECO:0000313" key="2">
    <source>
        <dbReference type="Proteomes" id="UP001234297"/>
    </source>
</evidence>
<protein>
    <submittedName>
        <fullName evidence="1">Uncharacterized protein</fullName>
    </submittedName>
</protein>